<dbReference type="EMBL" id="KE356561">
    <property type="protein sequence ID" value="ERG95880.1"/>
    <property type="molecule type" value="Genomic_DNA"/>
</dbReference>
<dbReference type="AlphaFoldDB" id="U1NFM8"/>
<proteinExistence type="predicted"/>
<dbReference type="HOGENOM" id="CLU_032903_10_2_2"/>
<reference evidence="3 4" key="1">
    <citation type="journal article" date="2013" name="PLoS ONE">
        <title>Assembly-driven community genomics of a hypersaline microbial ecosystem.</title>
        <authorList>
            <person name="Podell S."/>
            <person name="Ugalde J.A."/>
            <person name="Narasingarao P."/>
            <person name="Banfield J.F."/>
            <person name="Heidelberg K.B."/>
            <person name="Allen E.E."/>
        </authorList>
    </citation>
    <scope>NUCLEOTIDE SEQUENCE [LARGE SCALE GENOMIC DNA]</scope>
    <source>
        <strain evidence="4">J07HQW2</strain>
    </source>
</reference>
<dbReference type="InterPro" id="IPR010095">
    <property type="entry name" value="Cas12f1-like_TNB"/>
</dbReference>
<name>U1NFM8_9EURY</name>
<sequence>MNQKNWEFKNKLAQYYTAHHKAVFLEDVNVREMLKGSQNARSKAESGAASSVFSNTMVKNGCYVVTVNPENTTLDCALCGTSVYKRLSVRERSCPTCGFETGRGGAGRDWNAALNVLSRGLKKRGVGVVVIHSEETPVGSVIAVSADNGKD</sequence>
<dbReference type="eggNOG" id="arCOG00684">
    <property type="taxonomic scope" value="Archaea"/>
</dbReference>
<dbReference type="Proteomes" id="UP000030710">
    <property type="component" value="Unassembled WGS sequence"/>
</dbReference>
<dbReference type="STRING" id="1238425.J07HQW2_02340"/>
<evidence type="ECO:0000313" key="4">
    <source>
        <dbReference type="Proteomes" id="UP000030710"/>
    </source>
</evidence>
<evidence type="ECO:0000256" key="1">
    <source>
        <dbReference type="ARBA" id="ARBA00023125"/>
    </source>
</evidence>
<accession>U1NFM8</accession>
<feature type="domain" description="Cas12f1-like TNB" evidence="2">
    <location>
        <begin position="58"/>
        <end position="116"/>
    </location>
</feature>
<protein>
    <submittedName>
        <fullName evidence="3">Transposase</fullName>
    </submittedName>
</protein>
<dbReference type="Pfam" id="PF07282">
    <property type="entry name" value="Cas12f1-like_TNB"/>
    <property type="match status" value="1"/>
</dbReference>
<dbReference type="GO" id="GO:0003677">
    <property type="term" value="F:DNA binding"/>
    <property type="evidence" value="ECO:0007669"/>
    <property type="project" value="UniProtKB-KW"/>
</dbReference>
<evidence type="ECO:0000313" key="3">
    <source>
        <dbReference type="EMBL" id="ERG95880.1"/>
    </source>
</evidence>
<keyword evidence="1" id="KW-0238">DNA-binding</keyword>
<organism evidence="3 4">
    <name type="scientific">Haloquadratum walsbyi J07HQW2</name>
    <dbReference type="NCBI Taxonomy" id="1238425"/>
    <lineage>
        <taxon>Archaea</taxon>
        <taxon>Methanobacteriati</taxon>
        <taxon>Methanobacteriota</taxon>
        <taxon>Stenosarchaea group</taxon>
        <taxon>Halobacteria</taxon>
        <taxon>Halobacteriales</taxon>
        <taxon>Haloferacaceae</taxon>
        <taxon>Haloquadratum</taxon>
    </lineage>
</organism>
<evidence type="ECO:0000259" key="2">
    <source>
        <dbReference type="Pfam" id="PF07282"/>
    </source>
</evidence>
<gene>
    <name evidence="3" type="ORF">J07HQW2_02340</name>
</gene>